<feature type="chain" id="PRO_5046544178" description="DUF4476 domain-containing protein" evidence="1">
    <location>
        <begin position="25"/>
        <end position="151"/>
    </location>
</feature>
<evidence type="ECO:0000313" key="2">
    <source>
        <dbReference type="EMBL" id="MBS7231834.1"/>
    </source>
</evidence>
<evidence type="ECO:0000313" key="3">
    <source>
        <dbReference type="Proteomes" id="UP000722625"/>
    </source>
</evidence>
<sequence length="151" mass="17502">MKKLKKQSLLVLLLCLFIPSFCISQTASTPIPVAVPMPTQQNKIIIDKIVEATHYKNYVIDFCLETINEAAQKENWNDKKTVEITESINYKNFRDAVYNLFAFYNEIELENLLKTYKQDTAYQTTNVMITNDALGYNLEIFANDIVRGKYK</sequence>
<proteinExistence type="predicted"/>
<evidence type="ECO:0000256" key="1">
    <source>
        <dbReference type="SAM" id="SignalP"/>
    </source>
</evidence>
<keyword evidence="3" id="KW-1185">Reference proteome</keyword>
<keyword evidence="1" id="KW-0732">Signal</keyword>
<dbReference type="EMBL" id="JAGYVZ010000010">
    <property type="protein sequence ID" value="MBS7231834.1"/>
    <property type="molecule type" value="Genomic_DNA"/>
</dbReference>
<comment type="caution">
    <text evidence="2">The sequence shown here is derived from an EMBL/GenBank/DDBJ whole genome shotgun (WGS) entry which is preliminary data.</text>
</comment>
<name>A0ABS5PC33_9FLAO</name>
<dbReference type="RefSeq" id="WP_213300110.1">
    <property type="nucleotide sequence ID" value="NZ_JAGYVZ010000010.1"/>
</dbReference>
<accession>A0ABS5PC33</accession>
<reference evidence="2 3" key="1">
    <citation type="journal article" date="2018" name="Int. J. Syst. Evol. Microbiol.">
        <title>Flavobacterium chryseum sp. nov. and Flavobacterium psychroterrae sp. nov., novel environmental bacteria isolated from Antarctica.</title>
        <authorList>
            <person name="Kralova S."/>
            <person name="Svec P."/>
            <person name="Busse H.J."/>
            <person name="Stankova E."/>
            <person name="Vaczi P."/>
            <person name="Sedlacek I."/>
        </authorList>
    </citation>
    <scope>NUCLEOTIDE SEQUENCE [LARGE SCALE GENOMIC DNA]</scope>
    <source>
        <strain evidence="2 3">CCM 8827</strain>
    </source>
</reference>
<protein>
    <recommendedName>
        <fullName evidence="4">DUF4476 domain-containing protein</fullName>
    </recommendedName>
</protein>
<dbReference type="Proteomes" id="UP000722625">
    <property type="component" value="Unassembled WGS sequence"/>
</dbReference>
<feature type="signal peptide" evidence="1">
    <location>
        <begin position="1"/>
        <end position="24"/>
    </location>
</feature>
<evidence type="ECO:0008006" key="4">
    <source>
        <dbReference type="Google" id="ProtNLM"/>
    </source>
</evidence>
<gene>
    <name evidence="2" type="ORF">KHA90_12435</name>
</gene>
<organism evidence="2 3">
    <name type="scientific">Flavobacterium psychroterrae</name>
    <dbReference type="NCBI Taxonomy" id="2133767"/>
    <lineage>
        <taxon>Bacteria</taxon>
        <taxon>Pseudomonadati</taxon>
        <taxon>Bacteroidota</taxon>
        <taxon>Flavobacteriia</taxon>
        <taxon>Flavobacteriales</taxon>
        <taxon>Flavobacteriaceae</taxon>
        <taxon>Flavobacterium</taxon>
    </lineage>
</organism>